<feature type="compositionally biased region" description="Basic and acidic residues" evidence="1">
    <location>
        <begin position="27"/>
        <end position="36"/>
    </location>
</feature>
<dbReference type="GO" id="GO:0004519">
    <property type="term" value="F:endonuclease activity"/>
    <property type="evidence" value="ECO:0007669"/>
    <property type="project" value="UniProtKB-KW"/>
</dbReference>
<evidence type="ECO:0000256" key="1">
    <source>
        <dbReference type="SAM" id="MobiDB-lite"/>
    </source>
</evidence>
<accession>A0AAV4AIE6</accession>
<proteinExistence type="predicted"/>
<dbReference type="Proteomes" id="UP000735302">
    <property type="component" value="Unassembled WGS sequence"/>
</dbReference>
<dbReference type="AlphaFoldDB" id="A0AAV4AIE6"/>
<name>A0AAV4AIE6_9GAST</name>
<gene>
    <name evidence="2" type="ORF">PoB_003351800</name>
</gene>
<evidence type="ECO:0000313" key="2">
    <source>
        <dbReference type="EMBL" id="GFO07013.1"/>
    </source>
</evidence>
<evidence type="ECO:0000313" key="3">
    <source>
        <dbReference type="Proteomes" id="UP000735302"/>
    </source>
</evidence>
<keyword evidence="3" id="KW-1185">Reference proteome</keyword>
<protein>
    <submittedName>
        <fullName evidence="2">Endonuclease-reverse transcriptase</fullName>
    </submittedName>
</protein>
<feature type="compositionally biased region" description="Basic and acidic residues" evidence="1">
    <location>
        <begin position="59"/>
        <end position="68"/>
    </location>
</feature>
<feature type="region of interest" description="Disordered" evidence="1">
    <location>
        <begin position="18"/>
        <end position="73"/>
    </location>
</feature>
<organism evidence="2 3">
    <name type="scientific">Plakobranchus ocellatus</name>
    <dbReference type="NCBI Taxonomy" id="259542"/>
    <lineage>
        <taxon>Eukaryota</taxon>
        <taxon>Metazoa</taxon>
        <taxon>Spiralia</taxon>
        <taxon>Lophotrochozoa</taxon>
        <taxon>Mollusca</taxon>
        <taxon>Gastropoda</taxon>
        <taxon>Heterobranchia</taxon>
        <taxon>Euthyneura</taxon>
        <taxon>Panpulmonata</taxon>
        <taxon>Sacoglossa</taxon>
        <taxon>Placobranchoidea</taxon>
        <taxon>Plakobranchidae</taxon>
        <taxon>Plakobranchus</taxon>
    </lineage>
</organism>
<dbReference type="EMBL" id="BLXT01003831">
    <property type="protein sequence ID" value="GFO07013.1"/>
    <property type="molecule type" value="Genomic_DNA"/>
</dbReference>
<keyword evidence="2" id="KW-0255">Endonuclease</keyword>
<sequence>MSTEAYRLGTNTPNLSQVRWRRQSKRSLSDGGDRASGHCQMAETEQAVTVRWQRQSKRSLSDGEDRASGHCQMAETEQAVTKTDGHNREVTLSKSKLRVLRNHKGHCYF</sequence>
<reference evidence="2 3" key="1">
    <citation type="journal article" date="2021" name="Elife">
        <title>Chloroplast acquisition without the gene transfer in kleptoplastic sea slugs, Plakobranchus ocellatus.</title>
        <authorList>
            <person name="Maeda T."/>
            <person name="Takahashi S."/>
            <person name="Yoshida T."/>
            <person name="Shimamura S."/>
            <person name="Takaki Y."/>
            <person name="Nagai Y."/>
            <person name="Toyoda A."/>
            <person name="Suzuki Y."/>
            <person name="Arimoto A."/>
            <person name="Ishii H."/>
            <person name="Satoh N."/>
            <person name="Nishiyama T."/>
            <person name="Hasebe M."/>
            <person name="Maruyama T."/>
            <person name="Minagawa J."/>
            <person name="Obokata J."/>
            <person name="Shigenobu S."/>
        </authorList>
    </citation>
    <scope>NUCLEOTIDE SEQUENCE [LARGE SCALE GENOMIC DNA]</scope>
</reference>
<comment type="caution">
    <text evidence="2">The sequence shown here is derived from an EMBL/GenBank/DDBJ whole genome shotgun (WGS) entry which is preliminary data.</text>
</comment>
<keyword evidence="2" id="KW-0540">Nuclease</keyword>
<keyword evidence="2" id="KW-0378">Hydrolase</keyword>